<dbReference type="GO" id="GO:0000139">
    <property type="term" value="C:Golgi membrane"/>
    <property type="evidence" value="ECO:0007669"/>
    <property type="project" value="UniProtKB-SubCell"/>
</dbReference>
<comment type="subcellular location">
    <subcellularLocation>
        <location evidence="1 11">Golgi apparatus membrane</location>
        <topology evidence="1 11">Single-pass type II membrane protein</topology>
    </subcellularLocation>
</comment>
<comment type="similarity">
    <text evidence="2 11">Belongs to the glycosyltransferase 31 family.</text>
</comment>
<evidence type="ECO:0000256" key="7">
    <source>
        <dbReference type="ARBA" id="ARBA00022989"/>
    </source>
</evidence>
<evidence type="ECO:0000256" key="5">
    <source>
        <dbReference type="ARBA" id="ARBA00022692"/>
    </source>
</evidence>
<dbReference type="Proteomes" id="UP000593567">
    <property type="component" value="Unassembled WGS sequence"/>
</dbReference>
<organism evidence="12 13">
    <name type="scientific">Bugula neritina</name>
    <name type="common">Brown bryozoan</name>
    <name type="synonym">Sertularia neritina</name>
    <dbReference type="NCBI Taxonomy" id="10212"/>
    <lineage>
        <taxon>Eukaryota</taxon>
        <taxon>Metazoa</taxon>
        <taxon>Spiralia</taxon>
        <taxon>Lophotrochozoa</taxon>
        <taxon>Bryozoa</taxon>
        <taxon>Gymnolaemata</taxon>
        <taxon>Cheilostomatida</taxon>
        <taxon>Flustrina</taxon>
        <taxon>Buguloidea</taxon>
        <taxon>Bugulidae</taxon>
        <taxon>Bugula</taxon>
    </lineage>
</organism>
<dbReference type="Gene3D" id="3.90.550.50">
    <property type="match status" value="1"/>
</dbReference>
<protein>
    <recommendedName>
        <fullName evidence="11">Hexosyltransferase</fullName>
        <ecNumber evidence="11">2.4.1.-</ecNumber>
    </recommendedName>
</protein>
<evidence type="ECO:0000256" key="4">
    <source>
        <dbReference type="ARBA" id="ARBA00022679"/>
    </source>
</evidence>
<keyword evidence="7" id="KW-1133">Transmembrane helix</keyword>
<evidence type="ECO:0000256" key="2">
    <source>
        <dbReference type="ARBA" id="ARBA00008661"/>
    </source>
</evidence>
<evidence type="ECO:0000256" key="8">
    <source>
        <dbReference type="ARBA" id="ARBA00023034"/>
    </source>
</evidence>
<dbReference type="GO" id="GO:0006493">
    <property type="term" value="P:protein O-linked glycosylation"/>
    <property type="evidence" value="ECO:0007669"/>
    <property type="project" value="TreeGrafter"/>
</dbReference>
<evidence type="ECO:0000256" key="11">
    <source>
        <dbReference type="RuleBase" id="RU363063"/>
    </source>
</evidence>
<evidence type="ECO:0000256" key="3">
    <source>
        <dbReference type="ARBA" id="ARBA00022676"/>
    </source>
</evidence>
<dbReference type="GO" id="GO:0016758">
    <property type="term" value="F:hexosyltransferase activity"/>
    <property type="evidence" value="ECO:0007669"/>
    <property type="project" value="InterPro"/>
</dbReference>
<dbReference type="InterPro" id="IPR002659">
    <property type="entry name" value="Glyco_trans_31"/>
</dbReference>
<comment type="caution">
    <text evidence="12">The sequence shown here is derived from an EMBL/GenBank/DDBJ whole genome shotgun (WGS) entry which is preliminary data.</text>
</comment>
<dbReference type="Pfam" id="PF01762">
    <property type="entry name" value="Galactosyl_T"/>
    <property type="match status" value="1"/>
</dbReference>
<keyword evidence="5" id="KW-0812">Transmembrane</keyword>
<dbReference type="PANTHER" id="PTHR11214:SF364">
    <property type="entry name" value="HEXOSYLTRANSFERASE"/>
    <property type="match status" value="1"/>
</dbReference>
<dbReference type="PANTHER" id="PTHR11214">
    <property type="entry name" value="BETA-1,3-N-ACETYLGLUCOSAMINYLTRANSFERASE"/>
    <property type="match status" value="1"/>
</dbReference>
<evidence type="ECO:0000313" key="12">
    <source>
        <dbReference type="EMBL" id="KAF6041116.1"/>
    </source>
</evidence>
<name>A0A7J7KSD9_BUGNE</name>
<dbReference type="EC" id="2.4.1.-" evidence="11"/>
<reference evidence="12" key="1">
    <citation type="submission" date="2020-06" db="EMBL/GenBank/DDBJ databases">
        <title>Draft genome of Bugula neritina, a colonial animal packing powerful symbionts and potential medicines.</title>
        <authorList>
            <person name="Rayko M."/>
        </authorList>
    </citation>
    <scope>NUCLEOTIDE SEQUENCE [LARGE SCALE GENOMIC DNA]</scope>
    <source>
        <strain evidence="12">Kwan_BN1</strain>
    </source>
</reference>
<evidence type="ECO:0000256" key="9">
    <source>
        <dbReference type="ARBA" id="ARBA00023136"/>
    </source>
</evidence>
<dbReference type="OrthoDB" id="115198at2759"/>
<dbReference type="EMBL" id="VXIV02000078">
    <property type="protein sequence ID" value="KAF6041116.1"/>
    <property type="molecule type" value="Genomic_DNA"/>
</dbReference>
<accession>A0A7J7KSD9</accession>
<keyword evidence="6" id="KW-0735">Signal-anchor</keyword>
<evidence type="ECO:0000256" key="1">
    <source>
        <dbReference type="ARBA" id="ARBA00004323"/>
    </source>
</evidence>
<keyword evidence="3 11" id="KW-0328">Glycosyltransferase</keyword>
<sequence>MNLQLLIYGYHLYQAFVCIFALFIDETQTTPSKYIVNPHPFTYILNNELLCQERNADLLIWVHSATYNFKKRLLIRETWGNPLSFRTHNAGLVFFLGMTKNTTLQGMVEYENEVYGDIVQETYLDSYKNLTYKAIQGAKWTSDFCKSAKLILKTDDDVVVDIYLLLKHIQSLQETNRVLNNTILCHVIYNGKVDRGPSKWSTTKKEYPKDKYPPYCPGLAIVMTGDIIPKLYNASLYEPFFWG</sequence>
<dbReference type="AlphaFoldDB" id="A0A7J7KSD9"/>
<keyword evidence="10" id="KW-0325">Glycoprotein</keyword>
<keyword evidence="4" id="KW-0808">Transferase</keyword>
<evidence type="ECO:0000256" key="6">
    <source>
        <dbReference type="ARBA" id="ARBA00022968"/>
    </source>
</evidence>
<gene>
    <name evidence="12" type="ORF">EB796_000575</name>
</gene>
<keyword evidence="8 11" id="KW-0333">Golgi apparatus</keyword>
<evidence type="ECO:0000256" key="10">
    <source>
        <dbReference type="ARBA" id="ARBA00023180"/>
    </source>
</evidence>
<keyword evidence="13" id="KW-1185">Reference proteome</keyword>
<keyword evidence="9" id="KW-0472">Membrane</keyword>
<dbReference type="FunFam" id="3.90.550.50:FF:000001">
    <property type="entry name" value="Hexosyltransferase"/>
    <property type="match status" value="1"/>
</dbReference>
<proteinExistence type="inferred from homology"/>
<evidence type="ECO:0000313" key="13">
    <source>
        <dbReference type="Proteomes" id="UP000593567"/>
    </source>
</evidence>